<dbReference type="RefSeq" id="WP_229536930.1">
    <property type="nucleotide sequence ID" value="NZ_JAJHJB010000046.1"/>
</dbReference>
<dbReference type="EMBL" id="JAJHJB010000046">
    <property type="protein sequence ID" value="MCC5468019.1"/>
    <property type="molecule type" value="Genomic_DNA"/>
</dbReference>
<comment type="caution">
    <text evidence="1">The sequence shown here is derived from an EMBL/GenBank/DDBJ whole genome shotgun (WGS) entry which is preliminary data.</text>
</comment>
<dbReference type="Proteomes" id="UP001165492">
    <property type="component" value="Unassembled WGS sequence"/>
</dbReference>
<organism evidence="1 2">
    <name type="scientific">Pelosinus baikalensis</name>
    <dbReference type="NCBI Taxonomy" id="2892015"/>
    <lineage>
        <taxon>Bacteria</taxon>
        <taxon>Bacillati</taxon>
        <taxon>Bacillota</taxon>
        <taxon>Negativicutes</taxon>
        <taxon>Selenomonadales</taxon>
        <taxon>Sporomusaceae</taxon>
        <taxon>Pelosinus</taxon>
    </lineage>
</organism>
<evidence type="ECO:0000313" key="2">
    <source>
        <dbReference type="Proteomes" id="UP001165492"/>
    </source>
</evidence>
<protein>
    <submittedName>
        <fullName evidence="1">Uncharacterized protein</fullName>
    </submittedName>
</protein>
<keyword evidence="2" id="KW-1185">Reference proteome</keyword>
<evidence type="ECO:0000313" key="1">
    <source>
        <dbReference type="EMBL" id="MCC5468019.1"/>
    </source>
</evidence>
<accession>A0ABS8HXW5</accession>
<gene>
    <name evidence="1" type="ORF">LMF89_22030</name>
</gene>
<reference evidence="1" key="1">
    <citation type="submission" date="2021-11" db="EMBL/GenBank/DDBJ databases">
        <title>Description of a new species Pelosinus isolated from the bottom sediments of Lake Baikal.</title>
        <authorList>
            <person name="Zakharyuk A."/>
        </authorList>
    </citation>
    <scope>NUCLEOTIDE SEQUENCE</scope>
    <source>
        <strain evidence="1">Bkl1</strain>
    </source>
</reference>
<proteinExistence type="predicted"/>
<name>A0ABS8HXW5_9FIRM</name>
<sequence>MNTGFSLTIDPMIIQNHENSNLLGTEAYWWMGDELPMRTGQIPQGYITRPGYKMFNYNHHGIGHFSYGPYFDNTSLGQINVYYFMDAVRRLGGKAFSVDIVDANDLEHPLTSATFTVNQLPRESSGFIVYVRGIRIKPGQKLEFRVFAEGGSDLRLFMIRMERDAL</sequence>